<feature type="region of interest" description="Disordered" evidence="1">
    <location>
        <begin position="19"/>
        <end position="44"/>
    </location>
</feature>
<feature type="compositionally biased region" description="Polar residues" evidence="1">
    <location>
        <begin position="25"/>
        <end position="44"/>
    </location>
</feature>
<evidence type="ECO:0000256" key="1">
    <source>
        <dbReference type="SAM" id="MobiDB-lite"/>
    </source>
</evidence>
<evidence type="ECO:0000313" key="3">
    <source>
        <dbReference type="Proteomes" id="UP001295444"/>
    </source>
</evidence>
<protein>
    <submittedName>
        <fullName evidence="2">Uncharacterized protein</fullName>
    </submittedName>
</protein>
<accession>A0AAD1R9F8</accession>
<dbReference type="Proteomes" id="UP001295444">
    <property type="component" value="Chromosome 02"/>
</dbReference>
<gene>
    <name evidence="2" type="ORF">PECUL_23A006212</name>
</gene>
<name>A0AAD1R9F8_PELCU</name>
<evidence type="ECO:0000313" key="2">
    <source>
        <dbReference type="EMBL" id="CAH2245936.1"/>
    </source>
</evidence>
<organism evidence="2 3">
    <name type="scientific">Pelobates cultripes</name>
    <name type="common">Western spadefoot toad</name>
    <dbReference type="NCBI Taxonomy" id="61616"/>
    <lineage>
        <taxon>Eukaryota</taxon>
        <taxon>Metazoa</taxon>
        <taxon>Chordata</taxon>
        <taxon>Craniata</taxon>
        <taxon>Vertebrata</taxon>
        <taxon>Euteleostomi</taxon>
        <taxon>Amphibia</taxon>
        <taxon>Batrachia</taxon>
        <taxon>Anura</taxon>
        <taxon>Pelobatoidea</taxon>
        <taxon>Pelobatidae</taxon>
        <taxon>Pelobates</taxon>
    </lineage>
</organism>
<dbReference type="AlphaFoldDB" id="A0AAD1R9F8"/>
<proteinExistence type="predicted"/>
<reference evidence="2" key="1">
    <citation type="submission" date="2022-03" db="EMBL/GenBank/DDBJ databases">
        <authorList>
            <person name="Alioto T."/>
            <person name="Alioto T."/>
            <person name="Gomez Garrido J."/>
        </authorList>
    </citation>
    <scope>NUCLEOTIDE SEQUENCE</scope>
</reference>
<dbReference type="EMBL" id="OW240913">
    <property type="protein sequence ID" value="CAH2245936.1"/>
    <property type="molecule type" value="Genomic_DNA"/>
</dbReference>
<sequence length="87" mass="9709">MVDALQDLGLESLSASEDDCLSDVLTPTPQRRHQTMPQRQTEPSLATKVDLSGMVTDLKAFFTMELAELKTELGALTGQIRKKRFRT</sequence>
<keyword evidence="3" id="KW-1185">Reference proteome</keyword>